<dbReference type="InterPro" id="IPR004332">
    <property type="entry name" value="Transposase_MuDR"/>
</dbReference>
<keyword evidence="7" id="KW-1185">Reference proteome</keyword>
<evidence type="ECO:0000313" key="6">
    <source>
        <dbReference type="EMBL" id="GKV33587.1"/>
    </source>
</evidence>
<feature type="domain" description="SWIM-type" evidence="5">
    <location>
        <begin position="571"/>
        <end position="603"/>
    </location>
</feature>
<protein>
    <recommendedName>
        <fullName evidence="5">SWIM-type domain-containing protein</fullName>
    </recommendedName>
</protein>
<proteinExistence type="predicted"/>
<dbReference type="InterPro" id="IPR006564">
    <property type="entry name" value="Znf_PMZ"/>
</dbReference>
<organism evidence="6 7">
    <name type="scientific">Rubroshorea leprosula</name>
    <dbReference type="NCBI Taxonomy" id="152421"/>
    <lineage>
        <taxon>Eukaryota</taxon>
        <taxon>Viridiplantae</taxon>
        <taxon>Streptophyta</taxon>
        <taxon>Embryophyta</taxon>
        <taxon>Tracheophyta</taxon>
        <taxon>Spermatophyta</taxon>
        <taxon>Magnoliopsida</taxon>
        <taxon>eudicotyledons</taxon>
        <taxon>Gunneridae</taxon>
        <taxon>Pentapetalae</taxon>
        <taxon>rosids</taxon>
        <taxon>malvids</taxon>
        <taxon>Malvales</taxon>
        <taxon>Dipterocarpaceae</taxon>
        <taxon>Rubroshorea</taxon>
    </lineage>
</organism>
<keyword evidence="3" id="KW-0862">Zinc</keyword>
<dbReference type="InterPro" id="IPR018289">
    <property type="entry name" value="MULE_transposase_dom"/>
</dbReference>
<evidence type="ECO:0000259" key="5">
    <source>
        <dbReference type="PROSITE" id="PS50966"/>
    </source>
</evidence>
<evidence type="ECO:0000256" key="4">
    <source>
        <dbReference type="PROSITE-ProRule" id="PRU00325"/>
    </source>
</evidence>
<keyword evidence="1" id="KW-0479">Metal-binding</keyword>
<name>A0AAV5L8X4_9ROSI</name>
<evidence type="ECO:0000256" key="2">
    <source>
        <dbReference type="ARBA" id="ARBA00022771"/>
    </source>
</evidence>
<evidence type="ECO:0000256" key="1">
    <source>
        <dbReference type="ARBA" id="ARBA00022723"/>
    </source>
</evidence>
<evidence type="ECO:0000256" key="3">
    <source>
        <dbReference type="ARBA" id="ARBA00022833"/>
    </source>
</evidence>
<dbReference type="PROSITE" id="PS50966">
    <property type="entry name" value="ZF_SWIM"/>
    <property type="match status" value="1"/>
</dbReference>
<dbReference type="Pfam" id="PF03108">
    <property type="entry name" value="DBD_Tnp_Mut"/>
    <property type="match status" value="1"/>
</dbReference>
<dbReference type="Pfam" id="PF10551">
    <property type="entry name" value="MULE"/>
    <property type="match status" value="1"/>
</dbReference>
<dbReference type="InterPro" id="IPR007527">
    <property type="entry name" value="Znf_SWIM"/>
</dbReference>
<gene>
    <name evidence="6" type="ORF">SLEP1_g42076</name>
</gene>
<dbReference type="PANTHER" id="PTHR31973">
    <property type="entry name" value="POLYPROTEIN, PUTATIVE-RELATED"/>
    <property type="match status" value="1"/>
</dbReference>
<keyword evidence="2 4" id="KW-0863">Zinc-finger</keyword>
<dbReference type="EMBL" id="BPVZ01000101">
    <property type="protein sequence ID" value="GKV33587.1"/>
    <property type="molecule type" value="Genomic_DNA"/>
</dbReference>
<reference evidence="6 7" key="1">
    <citation type="journal article" date="2021" name="Commun. Biol.">
        <title>The genome of Shorea leprosula (Dipterocarpaceae) highlights the ecological relevance of drought in aseasonal tropical rainforests.</title>
        <authorList>
            <person name="Ng K.K.S."/>
            <person name="Kobayashi M.J."/>
            <person name="Fawcett J.A."/>
            <person name="Hatakeyama M."/>
            <person name="Paape T."/>
            <person name="Ng C.H."/>
            <person name="Ang C.C."/>
            <person name="Tnah L.H."/>
            <person name="Lee C.T."/>
            <person name="Nishiyama T."/>
            <person name="Sese J."/>
            <person name="O'Brien M.J."/>
            <person name="Copetti D."/>
            <person name="Mohd Noor M.I."/>
            <person name="Ong R.C."/>
            <person name="Putra M."/>
            <person name="Sireger I.Z."/>
            <person name="Indrioko S."/>
            <person name="Kosugi Y."/>
            <person name="Izuno A."/>
            <person name="Isagi Y."/>
            <person name="Lee S.L."/>
            <person name="Shimizu K.K."/>
        </authorList>
    </citation>
    <scope>NUCLEOTIDE SEQUENCE [LARGE SCALE GENOMIC DNA]</scope>
    <source>
        <strain evidence="6">214</strain>
    </source>
</reference>
<dbReference type="AlphaFoldDB" id="A0AAV5L8X4"/>
<comment type="caution">
    <text evidence="6">The sequence shown here is derived from an EMBL/GenBank/DDBJ whole genome shotgun (WGS) entry which is preliminary data.</text>
</comment>
<evidence type="ECO:0000313" key="7">
    <source>
        <dbReference type="Proteomes" id="UP001054252"/>
    </source>
</evidence>
<dbReference type="SMART" id="SM00575">
    <property type="entry name" value="ZnF_PMZ"/>
    <property type="match status" value="1"/>
</dbReference>
<dbReference type="Proteomes" id="UP001054252">
    <property type="component" value="Unassembled WGS sequence"/>
</dbReference>
<sequence>MDPNDPKIVDVDLEPSKEILEDEIGIAGYDADMIDQIWYLQPRTTITDGLKPIRNDHDIRDVLGVLKVEEKVHIYVSHVPDFAKIIPILPLPAPSDKGTVTDNPIEVEGRVENDHVDVEGRVEDASHAVDVEGRVKDAGHVVEIEGRVEDAGNDGNEDSEHFEDEDDFLPYISELSDNEDEVTVEARKKMNNKYALPARASHEIPSSSTGHNDLDLEDSLSLDDDIGYISTSEEDGSEVEHGRRRKGRHKVFRGIDDGNVQIELGMVFLNKAEFKKAVDKLSIMQRRPIKWVKNDKKRHRVQCRIIKRRLRKTFEGDHSLEYNKLFDYAAELRKRDPGGTISIYAPRPLPELNPIFLRMYVCFSAMKKGFSAMKKGFIAGCRRVIGLDGAFLKGPHKGELLTVVGRDANDQMYPIAWGIMEVEKEESWSWFLEEVKYDLQIGDGDGYAIISDQQKALNEAEFNAALAELGKLKPAARDDIMNVDPKHWSRAFFNVEIKSSVVDNNMSRIVVMREFGSAKFVGEFGPKIWAKIVRNREGSKKCKVLWPGGGGFEVKDYLNSKNKVDSGKNTYIVDSEARKCTYRYWDISRIPCRHAMTVLSLRKLRVEEYVSDWYKLSRFRAFYAYEKKAEKRARKNTLTPTVQEMATRVGDRGIPAVTLTPAPTAPAPIAPAIPAPMAPPFITTPTPSGSSRQFVTTTNLQALFWEKRRQKEEEALGRWAELLTKIHTDKQSNV</sequence>
<dbReference type="PANTHER" id="PTHR31973:SF187">
    <property type="entry name" value="MUTATOR TRANSPOSASE MUDRA PROTEIN"/>
    <property type="match status" value="1"/>
</dbReference>
<dbReference type="GO" id="GO:0008270">
    <property type="term" value="F:zinc ion binding"/>
    <property type="evidence" value="ECO:0007669"/>
    <property type="project" value="UniProtKB-KW"/>
</dbReference>
<accession>A0AAV5L8X4</accession>